<evidence type="ECO:0000256" key="3">
    <source>
        <dbReference type="ARBA" id="ARBA00023125"/>
    </source>
</evidence>
<keyword evidence="5" id="KW-0540">Nuclease</keyword>
<feature type="domain" description="Type I restriction modification DNA specificity" evidence="4">
    <location>
        <begin position="211"/>
        <end position="391"/>
    </location>
</feature>
<dbReference type="PANTHER" id="PTHR30408:SF12">
    <property type="entry name" value="TYPE I RESTRICTION ENZYME MJAVIII SPECIFICITY SUBUNIT"/>
    <property type="match status" value="1"/>
</dbReference>
<reference evidence="5 6" key="1">
    <citation type="submission" date="2024-02" db="EMBL/GenBank/DDBJ databases">
        <title>Bacterial strain from lacustrine sediment.</title>
        <authorList>
            <person name="Petit C."/>
            <person name="Fadhlaoui K."/>
        </authorList>
    </citation>
    <scope>NUCLEOTIDE SEQUENCE [LARGE SCALE GENOMIC DNA]</scope>
    <source>
        <strain evidence="5 6">IPX-CK</strain>
    </source>
</reference>
<comment type="similarity">
    <text evidence="1">Belongs to the type-I restriction system S methylase family.</text>
</comment>
<evidence type="ECO:0000256" key="2">
    <source>
        <dbReference type="ARBA" id="ARBA00022747"/>
    </source>
</evidence>
<dbReference type="SUPFAM" id="SSF116734">
    <property type="entry name" value="DNA methylase specificity domain"/>
    <property type="match status" value="2"/>
</dbReference>
<keyword evidence="5" id="KW-0378">Hydrolase</keyword>
<evidence type="ECO:0000313" key="5">
    <source>
        <dbReference type="EMBL" id="XAH74622.1"/>
    </source>
</evidence>
<proteinExistence type="inferred from homology"/>
<dbReference type="Pfam" id="PF01420">
    <property type="entry name" value="Methylase_S"/>
    <property type="match status" value="2"/>
</dbReference>
<accession>A0ABZ3EZ69</accession>
<dbReference type="PANTHER" id="PTHR30408">
    <property type="entry name" value="TYPE-1 RESTRICTION ENZYME ECOKI SPECIFICITY PROTEIN"/>
    <property type="match status" value="1"/>
</dbReference>
<name>A0ABZ3EZ69_9FIRM</name>
<dbReference type="RefSeq" id="WP_342758211.1">
    <property type="nucleotide sequence ID" value="NZ_CP146256.1"/>
</dbReference>
<dbReference type="InterPro" id="IPR000055">
    <property type="entry name" value="Restrct_endonuc_typeI_TRD"/>
</dbReference>
<dbReference type="CDD" id="cd17513">
    <property type="entry name" value="RMtype1_S_AveSPN6ORF1907P_TRD2-CR2_like"/>
    <property type="match status" value="1"/>
</dbReference>
<evidence type="ECO:0000259" key="4">
    <source>
        <dbReference type="Pfam" id="PF01420"/>
    </source>
</evidence>
<evidence type="ECO:0000313" key="6">
    <source>
        <dbReference type="Proteomes" id="UP001451571"/>
    </source>
</evidence>
<dbReference type="InterPro" id="IPR052021">
    <property type="entry name" value="Type-I_RS_S_subunit"/>
</dbReference>
<dbReference type="EMBL" id="CP146256">
    <property type="protein sequence ID" value="XAH74622.1"/>
    <property type="molecule type" value="Genomic_DNA"/>
</dbReference>
<dbReference type="Gene3D" id="3.90.220.20">
    <property type="entry name" value="DNA methylase specificity domains"/>
    <property type="match status" value="2"/>
</dbReference>
<gene>
    <name evidence="5" type="ORF">V6984_02335</name>
</gene>
<dbReference type="GO" id="GO:0004519">
    <property type="term" value="F:endonuclease activity"/>
    <property type="evidence" value="ECO:0007669"/>
    <property type="project" value="UniProtKB-KW"/>
</dbReference>
<evidence type="ECO:0000256" key="1">
    <source>
        <dbReference type="ARBA" id="ARBA00010923"/>
    </source>
</evidence>
<sequence length="410" mass="46324">MLKKGKGKFRFVGMIMKTTQLKNIGKFQSGGTPSKKVESYFGGNIPWITTVALNGKIIDQSNATDWLTEKGVNKSATKIVPPYSLMIGTRVGVGKVAVNKVSMCTNQDIISIVDINTEDWDIDYLRYFIKASAPYLNKQARGATIQGIKLEVLQNLKLPLISVEEQKRVALILQKVNLVIDNRKTQLNALDDLIKSRFVELFGDPVKNTMNWQVCKLGDLSVQINSGNTPKGGEQVYVDKGITFFRSQNVWKGRLEMEDIAYIDKETHGNMKRSSLKHGDILMTKTGRINTENSSLGRAALYLGEDDTANVNGHVYFIRLKPEINNEFVLKILVSKEYLGYIRSVCVGGIDKRQLNKNHIEDFPIICPPKDMQNKFIEFVQQVEKLKVKVKNSLDETQVLFDSLMLKYFD</sequence>
<keyword evidence="6" id="KW-1185">Reference proteome</keyword>
<feature type="domain" description="Type I restriction modification DNA specificity" evidence="4">
    <location>
        <begin position="17"/>
        <end position="189"/>
    </location>
</feature>
<keyword evidence="3" id="KW-0238">DNA-binding</keyword>
<organism evidence="5 6">
    <name type="scientific">Kineothrix sedimenti</name>
    <dbReference type="NCBI Taxonomy" id="3123317"/>
    <lineage>
        <taxon>Bacteria</taxon>
        <taxon>Bacillati</taxon>
        <taxon>Bacillota</taxon>
        <taxon>Clostridia</taxon>
        <taxon>Lachnospirales</taxon>
        <taxon>Lachnospiraceae</taxon>
        <taxon>Kineothrix</taxon>
    </lineage>
</organism>
<protein>
    <submittedName>
        <fullName evidence="5">Restriction endonuclease subunit S</fullName>
    </submittedName>
</protein>
<dbReference type="Proteomes" id="UP001451571">
    <property type="component" value="Chromosome"/>
</dbReference>
<keyword evidence="5" id="KW-0255">Endonuclease</keyword>
<dbReference type="InterPro" id="IPR044946">
    <property type="entry name" value="Restrct_endonuc_typeI_TRD_sf"/>
</dbReference>
<keyword evidence="2" id="KW-0680">Restriction system</keyword>